<dbReference type="EMBL" id="BEZZ01000162">
    <property type="protein sequence ID" value="GCC27395.1"/>
    <property type="molecule type" value="Genomic_DNA"/>
</dbReference>
<organism evidence="2 3">
    <name type="scientific">Chiloscyllium punctatum</name>
    <name type="common">Brownbanded bambooshark</name>
    <name type="synonym">Hemiscyllium punctatum</name>
    <dbReference type="NCBI Taxonomy" id="137246"/>
    <lineage>
        <taxon>Eukaryota</taxon>
        <taxon>Metazoa</taxon>
        <taxon>Chordata</taxon>
        <taxon>Craniata</taxon>
        <taxon>Vertebrata</taxon>
        <taxon>Chondrichthyes</taxon>
        <taxon>Elasmobranchii</taxon>
        <taxon>Galeomorphii</taxon>
        <taxon>Galeoidea</taxon>
        <taxon>Orectolobiformes</taxon>
        <taxon>Hemiscylliidae</taxon>
        <taxon>Chiloscyllium</taxon>
    </lineage>
</organism>
<evidence type="ECO:0000313" key="2">
    <source>
        <dbReference type="EMBL" id="GCC27395.1"/>
    </source>
</evidence>
<evidence type="ECO:0000313" key="3">
    <source>
        <dbReference type="Proteomes" id="UP000287033"/>
    </source>
</evidence>
<proteinExistence type="predicted"/>
<feature type="region of interest" description="Disordered" evidence="1">
    <location>
        <begin position="17"/>
        <end position="100"/>
    </location>
</feature>
<comment type="caution">
    <text evidence="2">The sequence shown here is derived from an EMBL/GenBank/DDBJ whole genome shotgun (WGS) entry which is preliminary data.</text>
</comment>
<sequence>MKQIQGSSRQGEAVLYERLARGSSPGVAVGTRKQSWSSSRYREADPEPGVADDTGSSPGVADGTGKQTQSSGRHWEVVPEWLPTRKQTRSSSRQGEAVPE</sequence>
<name>A0A401SAG7_CHIPU</name>
<gene>
    <name evidence="2" type="ORF">chiPu_0005819</name>
</gene>
<evidence type="ECO:0000256" key="1">
    <source>
        <dbReference type="SAM" id="MobiDB-lite"/>
    </source>
</evidence>
<protein>
    <submittedName>
        <fullName evidence="2">Uncharacterized protein</fullName>
    </submittedName>
</protein>
<reference evidence="2 3" key="1">
    <citation type="journal article" date="2018" name="Nat. Ecol. Evol.">
        <title>Shark genomes provide insights into elasmobranch evolution and the origin of vertebrates.</title>
        <authorList>
            <person name="Hara Y"/>
            <person name="Yamaguchi K"/>
            <person name="Onimaru K"/>
            <person name="Kadota M"/>
            <person name="Koyanagi M"/>
            <person name="Keeley SD"/>
            <person name="Tatsumi K"/>
            <person name="Tanaka K"/>
            <person name="Motone F"/>
            <person name="Kageyama Y"/>
            <person name="Nozu R"/>
            <person name="Adachi N"/>
            <person name="Nishimura O"/>
            <person name="Nakagawa R"/>
            <person name="Tanegashima C"/>
            <person name="Kiyatake I"/>
            <person name="Matsumoto R"/>
            <person name="Murakumo K"/>
            <person name="Nishida K"/>
            <person name="Terakita A"/>
            <person name="Kuratani S"/>
            <person name="Sato K"/>
            <person name="Hyodo S Kuraku.S."/>
        </authorList>
    </citation>
    <scope>NUCLEOTIDE SEQUENCE [LARGE SCALE GENOMIC DNA]</scope>
</reference>
<dbReference type="Proteomes" id="UP000287033">
    <property type="component" value="Unassembled WGS sequence"/>
</dbReference>
<dbReference type="AlphaFoldDB" id="A0A401SAG7"/>
<accession>A0A401SAG7</accession>
<keyword evidence="3" id="KW-1185">Reference proteome</keyword>